<organism evidence="3 4">
    <name type="scientific">Halobacillus aidingensis</name>
    <dbReference type="NCBI Taxonomy" id="240303"/>
    <lineage>
        <taxon>Bacteria</taxon>
        <taxon>Bacillati</taxon>
        <taxon>Bacillota</taxon>
        <taxon>Bacilli</taxon>
        <taxon>Bacillales</taxon>
        <taxon>Bacillaceae</taxon>
        <taxon>Halobacillus</taxon>
    </lineage>
</organism>
<keyword evidence="1 3" id="KW-0808">Transferase</keyword>
<evidence type="ECO:0000313" key="3">
    <source>
        <dbReference type="EMBL" id="SDO29450.1"/>
    </source>
</evidence>
<feature type="domain" description="Methyltransferase" evidence="2">
    <location>
        <begin position="79"/>
        <end position="167"/>
    </location>
</feature>
<name>A0A1H0IDU3_HALAD</name>
<sequence>MKLLLYNLYDIKLLFSHKKVNPCYAYDKSNIQKGVYGVSKEFWNKSFSKETYVYGKQANTFVVEMTEQLKEARYVGCFAEGEGRNAVHLAKQGHQVTVFDQSDEGLTKAEQLAEEEGVHIDTVQADLTKKEMKAAQFDAAVMVFGHVPKESQSFLIEQMIRSVKPGGVVLFEVYSEDQLAYGTGGPKDKRMLYSPEDVLHWISEYECLHFYYGEADRTEGERHTGVGHVIQAFIRV</sequence>
<dbReference type="Pfam" id="PF13649">
    <property type="entry name" value="Methyltransf_25"/>
    <property type="match status" value="1"/>
</dbReference>
<dbReference type="AlphaFoldDB" id="A0A1H0IDU3"/>
<reference evidence="4" key="1">
    <citation type="submission" date="2016-10" db="EMBL/GenBank/DDBJ databases">
        <authorList>
            <person name="Varghese N."/>
            <person name="Submissions S."/>
        </authorList>
    </citation>
    <scope>NUCLEOTIDE SEQUENCE [LARGE SCALE GENOMIC DNA]</scope>
    <source>
        <strain evidence="4">CGMCC 1.3703</strain>
    </source>
</reference>
<dbReference type="GO" id="GO:0032259">
    <property type="term" value="P:methylation"/>
    <property type="evidence" value="ECO:0007669"/>
    <property type="project" value="UniProtKB-KW"/>
</dbReference>
<dbReference type="PANTHER" id="PTHR43861">
    <property type="entry name" value="TRANS-ACONITATE 2-METHYLTRANSFERASE-RELATED"/>
    <property type="match status" value="1"/>
</dbReference>
<evidence type="ECO:0000313" key="4">
    <source>
        <dbReference type="Proteomes" id="UP000198860"/>
    </source>
</evidence>
<dbReference type="Gene3D" id="3.40.50.150">
    <property type="entry name" value="Vaccinia Virus protein VP39"/>
    <property type="match status" value="1"/>
</dbReference>
<protein>
    <submittedName>
        <fullName evidence="3">Methyltransferase domain-containing protein</fullName>
    </submittedName>
</protein>
<dbReference type="SUPFAM" id="SSF53335">
    <property type="entry name" value="S-adenosyl-L-methionine-dependent methyltransferases"/>
    <property type="match status" value="1"/>
</dbReference>
<dbReference type="PANTHER" id="PTHR43861:SF3">
    <property type="entry name" value="PUTATIVE (AFU_ORTHOLOGUE AFUA_2G14390)-RELATED"/>
    <property type="match status" value="1"/>
</dbReference>
<dbReference type="EMBL" id="FNIZ01000004">
    <property type="protein sequence ID" value="SDO29450.1"/>
    <property type="molecule type" value="Genomic_DNA"/>
</dbReference>
<dbReference type="STRING" id="240303.SAMN05421677_10448"/>
<dbReference type="Proteomes" id="UP000198860">
    <property type="component" value="Unassembled WGS sequence"/>
</dbReference>
<accession>A0A1H0IDU3</accession>
<keyword evidence="3" id="KW-0489">Methyltransferase</keyword>
<evidence type="ECO:0000256" key="1">
    <source>
        <dbReference type="ARBA" id="ARBA00022679"/>
    </source>
</evidence>
<evidence type="ECO:0000259" key="2">
    <source>
        <dbReference type="Pfam" id="PF13649"/>
    </source>
</evidence>
<dbReference type="InterPro" id="IPR041698">
    <property type="entry name" value="Methyltransf_25"/>
</dbReference>
<dbReference type="CDD" id="cd02440">
    <property type="entry name" value="AdoMet_MTases"/>
    <property type="match status" value="1"/>
</dbReference>
<proteinExistence type="predicted"/>
<gene>
    <name evidence="3" type="ORF">SAMN05421677_10448</name>
</gene>
<dbReference type="GO" id="GO:0008168">
    <property type="term" value="F:methyltransferase activity"/>
    <property type="evidence" value="ECO:0007669"/>
    <property type="project" value="UniProtKB-KW"/>
</dbReference>
<dbReference type="InterPro" id="IPR029063">
    <property type="entry name" value="SAM-dependent_MTases_sf"/>
</dbReference>
<keyword evidence="4" id="KW-1185">Reference proteome</keyword>